<dbReference type="PANTHER" id="PTHR11019">
    <property type="entry name" value="HTH-TYPE TRANSCRIPTIONAL REGULATOR NIMR"/>
    <property type="match status" value="1"/>
</dbReference>
<keyword evidence="1" id="KW-0678">Repressor</keyword>
<dbReference type="OrthoDB" id="9804543at2"/>
<dbReference type="GO" id="GO:0003700">
    <property type="term" value="F:DNA-binding transcription factor activity"/>
    <property type="evidence" value="ECO:0007669"/>
    <property type="project" value="InterPro"/>
</dbReference>
<accession>A0A1H5S9L8</accession>
<keyword evidence="3 7" id="KW-0238">DNA-binding</keyword>
<evidence type="ECO:0000256" key="5">
    <source>
        <dbReference type="SAM" id="MobiDB-lite"/>
    </source>
</evidence>
<sequence length="287" mass="31860">MKKPPQQLLDVLADRHRRNLGWIAQAEGDVLLNSSDNPAGYTVPLHSHQRVQLLCVLSGVVLVTVERSRWMIPPGHALLIPHGLQHSVEMLSDVSVKSIYLFPEKSALAQRTPQVLEVTELARTLIIEAIRLRDLAADNRKADLVLKLLMEEIASLEPRPLGLPFPADNRLSLLCRAYMAAPSANARLDDWAAKLAMSRRTFTRFFLKETGVSFVTWRQQASLFACLPKLAEGAPVTHIAMLAGYDNVAAFTTMFRRLLGTPPRSYMRASATGAPRRPMAKANVRLG</sequence>
<dbReference type="SUPFAM" id="SSF51182">
    <property type="entry name" value="RmlC-like cupins"/>
    <property type="match status" value="1"/>
</dbReference>
<dbReference type="GO" id="GO:0043565">
    <property type="term" value="F:sequence-specific DNA binding"/>
    <property type="evidence" value="ECO:0007669"/>
    <property type="project" value="InterPro"/>
</dbReference>
<protein>
    <submittedName>
        <fullName evidence="7">AraC-type DNA-binding protein</fullName>
    </submittedName>
</protein>
<keyword evidence="2" id="KW-0805">Transcription regulation</keyword>
<dbReference type="PANTHER" id="PTHR11019:SF159">
    <property type="entry name" value="TRANSCRIPTIONAL REGULATOR-RELATED"/>
    <property type="match status" value="1"/>
</dbReference>
<evidence type="ECO:0000256" key="1">
    <source>
        <dbReference type="ARBA" id="ARBA00022491"/>
    </source>
</evidence>
<evidence type="ECO:0000256" key="3">
    <source>
        <dbReference type="ARBA" id="ARBA00023125"/>
    </source>
</evidence>
<gene>
    <name evidence="7" type="ORF">SAMN04488115_101185</name>
</gene>
<dbReference type="Gene3D" id="2.60.120.10">
    <property type="entry name" value="Jelly Rolls"/>
    <property type="match status" value="1"/>
</dbReference>
<dbReference type="CDD" id="cd06124">
    <property type="entry name" value="cupin_NimR-like_N"/>
    <property type="match status" value="1"/>
</dbReference>
<dbReference type="AlphaFoldDB" id="A0A1H5S9L8"/>
<dbReference type="EMBL" id="FNUY01000001">
    <property type="protein sequence ID" value="SEF47124.1"/>
    <property type="molecule type" value="Genomic_DNA"/>
</dbReference>
<dbReference type="SUPFAM" id="SSF46689">
    <property type="entry name" value="Homeodomain-like"/>
    <property type="match status" value="1"/>
</dbReference>
<evidence type="ECO:0000259" key="6">
    <source>
        <dbReference type="PROSITE" id="PS01124"/>
    </source>
</evidence>
<dbReference type="PROSITE" id="PS01124">
    <property type="entry name" value="HTH_ARAC_FAMILY_2"/>
    <property type="match status" value="1"/>
</dbReference>
<dbReference type="InterPro" id="IPR018060">
    <property type="entry name" value="HTH_AraC"/>
</dbReference>
<reference evidence="7 8" key="1">
    <citation type="submission" date="2016-10" db="EMBL/GenBank/DDBJ databases">
        <authorList>
            <person name="de Groot N.N."/>
        </authorList>
    </citation>
    <scope>NUCLEOTIDE SEQUENCE [LARGE SCALE GENOMIC DNA]</scope>
    <source>
        <strain evidence="7 8">DSM 26656</strain>
    </source>
</reference>
<dbReference type="Gene3D" id="1.10.10.60">
    <property type="entry name" value="Homeodomain-like"/>
    <property type="match status" value="2"/>
</dbReference>
<name>A0A1H5S9L8_9HYPH</name>
<dbReference type="RefSeq" id="WP_103870598.1">
    <property type="nucleotide sequence ID" value="NZ_FNUY01000001.1"/>
</dbReference>
<dbReference type="InterPro" id="IPR011051">
    <property type="entry name" value="RmlC_Cupin_sf"/>
</dbReference>
<evidence type="ECO:0000256" key="2">
    <source>
        <dbReference type="ARBA" id="ARBA00023015"/>
    </source>
</evidence>
<evidence type="ECO:0000313" key="7">
    <source>
        <dbReference type="EMBL" id="SEF47124.1"/>
    </source>
</evidence>
<feature type="region of interest" description="Disordered" evidence="5">
    <location>
        <begin position="266"/>
        <end position="287"/>
    </location>
</feature>
<dbReference type="FunFam" id="1.10.10.60:FF:000132">
    <property type="entry name" value="AraC family transcriptional regulator"/>
    <property type="match status" value="1"/>
</dbReference>
<organism evidence="7 8">
    <name type="scientific">Bosea lathyri</name>
    <dbReference type="NCBI Taxonomy" id="1036778"/>
    <lineage>
        <taxon>Bacteria</taxon>
        <taxon>Pseudomonadati</taxon>
        <taxon>Pseudomonadota</taxon>
        <taxon>Alphaproteobacteria</taxon>
        <taxon>Hyphomicrobiales</taxon>
        <taxon>Boseaceae</taxon>
        <taxon>Bosea</taxon>
    </lineage>
</organism>
<dbReference type="InterPro" id="IPR014710">
    <property type="entry name" value="RmlC-like_jellyroll"/>
</dbReference>
<dbReference type="Pfam" id="PF12833">
    <property type="entry name" value="HTH_18"/>
    <property type="match status" value="1"/>
</dbReference>
<evidence type="ECO:0000313" key="8">
    <source>
        <dbReference type="Proteomes" id="UP000236743"/>
    </source>
</evidence>
<feature type="domain" description="HTH araC/xylS-type" evidence="6">
    <location>
        <begin position="169"/>
        <end position="269"/>
    </location>
</feature>
<keyword evidence="8" id="KW-1185">Reference proteome</keyword>
<dbReference type="InterPro" id="IPR003313">
    <property type="entry name" value="AraC-bd"/>
</dbReference>
<dbReference type="Pfam" id="PF02311">
    <property type="entry name" value="AraC_binding"/>
    <property type="match status" value="1"/>
</dbReference>
<evidence type="ECO:0000256" key="4">
    <source>
        <dbReference type="ARBA" id="ARBA00023163"/>
    </source>
</evidence>
<keyword evidence="4" id="KW-0804">Transcription</keyword>
<dbReference type="InterPro" id="IPR009057">
    <property type="entry name" value="Homeodomain-like_sf"/>
</dbReference>
<proteinExistence type="predicted"/>
<dbReference type="SMART" id="SM00342">
    <property type="entry name" value="HTH_ARAC"/>
    <property type="match status" value="1"/>
</dbReference>
<dbReference type="Proteomes" id="UP000236743">
    <property type="component" value="Unassembled WGS sequence"/>
</dbReference>